<dbReference type="AlphaFoldDB" id="F0Y2X9"/>
<dbReference type="EMBL" id="GL833124">
    <property type="protein sequence ID" value="EGB10161.1"/>
    <property type="molecule type" value="Genomic_DNA"/>
</dbReference>
<dbReference type="OMA" id="DREMHAV"/>
<proteinExistence type="inferred from homology"/>
<evidence type="ECO:0000256" key="3">
    <source>
        <dbReference type="ARBA" id="ARBA00022670"/>
    </source>
</evidence>
<comment type="cofactor">
    <cofactor evidence="1">
        <name>Zn(2+)</name>
        <dbReference type="ChEBI" id="CHEBI:29105"/>
    </cofactor>
</comment>
<dbReference type="OrthoDB" id="952271at2759"/>
<dbReference type="SUPFAM" id="SSF63411">
    <property type="entry name" value="LuxS/MPP-like metallohydrolase"/>
    <property type="match status" value="1"/>
</dbReference>
<name>F0Y2X9_AURAN</name>
<keyword evidence="4" id="KW-0479">Metal-binding</keyword>
<keyword evidence="7" id="KW-0482">Metalloprotease</keyword>
<dbReference type="InterPro" id="IPR050626">
    <property type="entry name" value="Peptidase_M16"/>
</dbReference>
<dbReference type="PANTHER" id="PTHR43690">
    <property type="entry name" value="NARDILYSIN"/>
    <property type="match status" value="1"/>
</dbReference>
<evidence type="ECO:0000256" key="4">
    <source>
        <dbReference type="ARBA" id="ARBA00022723"/>
    </source>
</evidence>
<dbReference type="FunFam" id="3.30.830.10:FF:000012">
    <property type="entry name" value="Protease 3"/>
    <property type="match status" value="1"/>
</dbReference>
<dbReference type="InParanoid" id="F0Y2X9"/>
<accession>F0Y2X9</accession>
<dbReference type="Pfam" id="PF00675">
    <property type="entry name" value="Peptidase_M16"/>
    <property type="match status" value="1"/>
</dbReference>
<evidence type="ECO:0000313" key="10">
    <source>
        <dbReference type="Proteomes" id="UP000002729"/>
    </source>
</evidence>
<evidence type="ECO:0000256" key="7">
    <source>
        <dbReference type="ARBA" id="ARBA00023049"/>
    </source>
</evidence>
<dbReference type="GO" id="GO:0046872">
    <property type="term" value="F:metal ion binding"/>
    <property type="evidence" value="ECO:0007669"/>
    <property type="project" value="UniProtKB-KW"/>
</dbReference>
<dbReference type="GeneID" id="20222566"/>
<reference evidence="9 10" key="1">
    <citation type="journal article" date="2011" name="Proc. Natl. Acad. Sci. U.S.A.">
        <title>Niche of harmful alga Aureococcus anophagefferens revealed through ecogenomics.</title>
        <authorList>
            <person name="Gobler C.J."/>
            <person name="Berry D.L."/>
            <person name="Dyhrman S.T."/>
            <person name="Wilhelm S.W."/>
            <person name="Salamov A."/>
            <person name="Lobanov A.V."/>
            <person name="Zhang Y."/>
            <person name="Collier J.L."/>
            <person name="Wurch L.L."/>
            <person name="Kustka A.B."/>
            <person name="Dill B.D."/>
            <person name="Shah M."/>
            <person name="VerBerkmoes N.C."/>
            <person name="Kuo A."/>
            <person name="Terry A."/>
            <person name="Pangilinan J."/>
            <person name="Lindquist E.A."/>
            <person name="Lucas S."/>
            <person name="Paulsen I.T."/>
            <person name="Hattenrath-Lehmann T.K."/>
            <person name="Talmage S.C."/>
            <person name="Walker E.A."/>
            <person name="Koch F."/>
            <person name="Burson A.M."/>
            <person name="Marcoval M.A."/>
            <person name="Tang Y.Z."/>
            <person name="Lecleir G.R."/>
            <person name="Coyne K.J."/>
            <person name="Berg G.M."/>
            <person name="Bertrand E.M."/>
            <person name="Saito M.A."/>
            <person name="Gladyshev V.N."/>
            <person name="Grigoriev I.V."/>
        </authorList>
    </citation>
    <scope>NUCLEOTIDE SEQUENCE [LARGE SCALE GENOMIC DNA]</scope>
    <source>
        <strain evidence="10">CCMP 1984</strain>
    </source>
</reference>
<dbReference type="RefSeq" id="XP_009034757.1">
    <property type="nucleotide sequence ID" value="XM_009036509.1"/>
</dbReference>
<dbReference type="Proteomes" id="UP000002729">
    <property type="component" value="Unassembled WGS sequence"/>
</dbReference>
<dbReference type="Gene3D" id="3.30.830.10">
    <property type="entry name" value="Metalloenzyme, LuxS/M16 peptidase-like"/>
    <property type="match status" value="1"/>
</dbReference>
<dbReference type="GO" id="GO:0004222">
    <property type="term" value="F:metalloendopeptidase activity"/>
    <property type="evidence" value="ECO:0007669"/>
    <property type="project" value="InterPro"/>
</dbReference>
<dbReference type="InterPro" id="IPR011249">
    <property type="entry name" value="Metalloenz_LuxS/M16"/>
</dbReference>
<dbReference type="InterPro" id="IPR011765">
    <property type="entry name" value="Pept_M16_N"/>
</dbReference>
<dbReference type="InterPro" id="IPR001431">
    <property type="entry name" value="Pept_M16_Zn_BS"/>
</dbReference>
<evidence type="ECO:0000313" key="9">
    <source>
        <dbReference type="EMBL" id="EGB10161.1"/>
    </source>
</evidence>
<feature type="non-terminal residue" evidence="9">
    <location>
        <position position="1"/>
    </location>
</feature>
<dbReference type="MEROPS" id="M16.002"/>
<evidence type="ECO:0000256" key="5">
    <source>
        <dbReference type="ARBA" id="ARBA00022801"/>
    </source>
</evidence>
<gene>
    <name evidence="9" type="ORF">AURANDRAFT_5583</name>
</gene>
<feature type="non-terminal residue" evidence="9">
    <location>
        <position position="208"/>
    </location>
</feature>
<evidence type="ECO:0000256" key="1">
    <source>
        <dbReference type="ARBA" id="ARBA00001947"/>
    </source>
</evidence>
<feature type="domain" description="Peptidase M16 N-terminal" evidence="8">
    <location>
        <begin position="20"/>
        <end position="148"/>
    </location>
</feature>
<protein>
    <recommendedName>
        <fullName evidence="8">Peptidase M16 N-terminal domain-containing protein</fullName>
    </recommendedName>
</protein>
<dbReference type="KEGG" id="aaf:AURANDRAFT_5583"/>
<dbReference type="PANTHER" id="PTHR43690:SF18">
    <property type="entry name" value="INSULIN-DEGRADING ENZYME-RELATED"/>
    <property type="match status" value="1"/>
</dbReference>
<dbReference type="GO" id="GO:0006508">
    <property type="term" value="P:proteolysis"/>
    <property type="evidence" value="ECO:0007669"/>
    <property type="project" value="UniProtKB-KW"/>
</dbReference>
<keyword evidence="3" id="KW-0645">Protease</keyword>
<comment type="similarity">
    <text evidence="2">Belongs to the peptidase M16 family.</text>
</comment>
<organism evidence="10">
    <name type="scientific">Aureococcus anophagefferens</name>
    <name type="common">Harmful bloom alga</name>
    <dbReference type="NCBI Taxonomy" id="44056"/>
    <lineage>
        <taxon>Eukaryota</taxon>
        <taxon>Sar</taxon>
        <taxon>Stramenopiles</taxon>
        <taxon>Ochrophyta</taxon>
        <taxon>Pelagophyceae</taxon>
        <taxon>Pelagomonadales</taxon>
        <taxon>Pelagomonadaceae</taxon>
        <taxon>Aureococcus</taxon>
    </lineage>
</organism>
<keyword evidence="10" id="KW-1185">Reference proteome</keyword>
<keyword evidence="6" id="KW-0862">Zinc</keyword>
<evidence type="ECO:0000256" key="2">
    <source>
        <dbReference type="ARBA" id="ARBA00007261"/>
    </source>
</evidence>
<evidence type="ECO:0000259" key="8">
    <source>
        <dbReference type="Pfam" id="PF00675"/>
    </source>
</evidence>
<keyword evidence="5" id="KW-0378">Hydrolase</keyword>
<evidence type="ECO:0000256" key="6">
    <source>
        <dbReference type="ARBA" id="ARBA00022833"/>
    </source>
</evidence>
<sequence>SASDDRSYRVVRLANGVTCALVSDPAGEKAAAALSVGVGAYADRKDRAGLAHFLEHMLFQGTATYPADNAYKEYVATHGGSTNASTSGELTTFQFDVVDGAFEGALDRFGRFFSEPLLAESCVDREMHAVDAEHSKNLQDDGRRAYQVLRLSASPAHSFSNFSTGCLETLRFDGVRDALLEFWRDRYDPAIATACLVGPRSLEDLEEL</sequence>
<dbReference type="PROSITE" id="PS00143">
    <property type="entry name" value="INSULINASE"/>
    <property type="match status" value="1"/>
</dbReference>
<dbReference type="eggNOG" id="KOG0959">
    <property type="taxonomic scope" value="Eukaryota"/>
</dbReference>